<proteinExistence type="predicted"/>
<protein>
    <recommendedName>
        <fullName evidence="3">TIGR02646 family protein</fullName>
    </recommendedName>
</protein>
<evidence type="ECO:0008006" key="3">
    <source>
        <dbReference type="Google" id="ProtNLM"/>
    </source>
</evidence>
<dbReference type="RefSeq" id="WP_161259932.1">
    <property type="nucleotide sequence ID" value="NZ_WXEY01000039.1"/>
</dbReference>
<dbReference type="OrthoDB" id="517279at2"/>
<accession>A0A845L439</accession>
<organism evidence="1 2">
    <name type="scientific">Heliomicrobium undosum</name>
    <dbReference type="NCBI Taxonomy" id="121734"/>
    <lineage>
        <taxon>Bacteria</taxon>
        <taxon>Bacillati</taxon>
        <taxon>Bacillota</taxon>
        <taxon>Clostridia</taxon>
        <taxon>Eubacteriales</taxon>
        <taxon>Heliobacteriaceae</taxon>
        <taxon>Heliomicrobium</taxon>
    </lineage>
</organism>
<reference evidence="1 2" key="1">
    <citation type="submission" date="2020-01" db="EMBL/GenBank/DDBJ databases">
        <title>Whole-genome sequence of Heliobacterium undosum DSM 13378.</title>
        <authorList>
            <person name="Kyndt J.A."/>
            <person name="Meyer T.E."/>
        </authorList>
    </citation>
    <scope>NUCLEOTIDE SEQUENCE [LARGE SCALE GENOMIC DNA]</scope>
    <source>
        <strain evidence="1 2">DSM 13378</strain>
    </source>
</reference>
<name>A0A845L439_9FIRM</name>
<evidence type="ECO:0000313" key="1">
    <source>
        <dbReference type="EMBL" id="MZP31417.1"/>
    </source>
</evidence>
<dbReference type="Proteomes" id="UP000463470">
    <property type="component" value="Unassembled WGS sequence"/>
</dbReference>
<evidence type="ECO:0000313" key="2">
    <source>
        <dbReference type="Proteomes" id="UP000463470"/>
    </source>
</evidence>
<sequence length="203" mass="23933">MIHFDPVPEPHDFDERCRIRGQAWLEAHPQAERPRDFWTPFKSQLADGFGQLCAYSAMYEPVGTVDHFLSYKNRPDLTYEWSNYRFAAGWLNSSKRTVDGDILDPFEVGEDWFEVLLPSLQLVVSDSVPEEKREIAEYTVKRLHLRDDERVIRQRRAWYQLYQRNGDLDCLRQFAPLIARAVEKQARKTEAHSERETVDAQND</sequence>
<keyword evidence="2" id="KW-1185">Reference proteome</keyword>
<gene>
    <name evidence="1" type="ORF">GTO91_17110</name>
</gene>
<dbReference type="EMBL" id="WXEY01000039">
    <property type="protein sequence ID" value="MZP31417.1"/>
    <property type="molecule type" value="Genomic_DNA"/>
</dbReference>
<comment type="caution">
    <text evidence="1">The sequence shown here is derived from an EMBL/GenBank/DDBJ whole genome shotgun (WGS) entry which is preliminary data.</text>
</comment>
<dbReference type="AlphaFoldDB" id="A0A845L439"/>